<comment type="caution">
    <text evidence="3">The sequence shown here is derived from an EMBL/GenBank/DDBJ whole genome shotgun (WGS) entry which is preliminary data.</text>
</comment>
<evidence type="ECO:0000313" key="4">
    <source>
        <dbReference type="Proteomes" id="UP000703893"/>
    </source>
</evidence>
<reference evidence="3 4" key="1">
    <citation type="submission" date="2019-03" db="EMBL/GenBank/DDBJ databases">
        <title>Lake Tanganyika Metagenome-Assembled Genomes (MAGs).</title>
        <authorList>
            <person name="Tran P."/>
        </authorList>
    </citation>
    <scope>NUCLEOTIDE SEQUENCE [LARGE SCALE GENOMIC DNA]</scope>
    <source>
        <strain evidence="3">K_DeepCast_65m_m2_236</strain>
    </source>
</reference>
<organism evidence="3 4">
    <name type="scientific">Candidatus Tanganyikabacteria bacterium</name>
    <dbReference type="NCBI Taxonomy" id="2961651"/>
    <lineage>
        <taxon>Bacteria</taxon>
        <taxon>Bacillati</taxon>
        <taxon>Candidatus Sericytochromatia</taxon>
        <taxon>Candidatus Tanganyikabacteria</taxon>
    </lineage>
</organism>
<proteinExistence type="predicted"/>
<dbReference type="InterPro" id="IPR000305">
    <property type="entry name" value="GIY-YIG_endonuc"/>
</dbReference>
<dbReference type="Pfam" id="PF02151">
    <property type="entry name" value="UVR"/>
    <property type="match status" value="1"/>
</dbReference>
<dbReference type="InterPro" id="IPR036876">
    <property type="entry name" value="UVR_dom_sf"/>
</dbReference>
<dbReference type="Gene3D" id="3.40.1440.10">
    <property type="entry name" value="GIY-YIG endonuclease"/>
    <property type="match status" value="1"/>
</dbReference>
<dbReference type="GO" id="GO:0006289">
    <property type="term" value="P:nucleotide-excision repair"/>
    <property type="evidence" value="ECO:0007669"/>
    <property type="project" value="InterPro"/>
</dbReference>
<protein>
    <submittedName>
        <fullName evidence="3">GIY-YIG nuclease family protein</fullName>
    </submittedName>
</protein>
<dbReference type="EMBL" id="VGJX01000093">
    <property type="protein sequence ID" value="MBM3273988.1"/>
    <property type="molecule type" value="Genomic_DNA"/>
</dbReference>
<dbReference type="InterPro" id="IPR050066">
    <property type="entry name" value="UvrABC_protein_C"/>
</dbReference>
<dbReference type="InterPro" id="IPR047296">
    <property type="entry name" value="GIY-YIG_UvrC_Cho"/>
</dbReference>
<dbReference type="InterPro" id="IPR035901">
    <property type="entry name" value="GIY-YIG_endonuc_sf"/>
</dbReference>
<dbReference type="PROSITE" id="PS50151">
    <property type="entry name" value="UVR"/>
    <property type="match status" value="1"/>
</dbReference>
<dbReference type="SUPFAM" id="SSF46600">
    <property type="entry name" value="C-terminal UvrC-binding domain of UvrB"/>
    <property type="match status" value="1"/>
</dbReference>
<dbReference type="InterPro" id="IPR001943">
    <property type="entry name" value="UVR_dom"/>
</dbReference>
<dbReference type="GO" id="GO:0009380">
    <property type="term" value="C:excinuclease repair complex"/>
    <property type="evidence" value="ECO:0007669"/>
    <property type="project" value="TreeGrafter"/>
</dbReference>
<dbReference type="AlphaFoldDB" id="A0A937X2B1"/>
<dbReference type="PANTHER" id="PTHR30562:SF1">
    <property type="entry name" value="UVRABC SYSTEM PROTEIN C"/>
    <property type="match status" value="1"/>
</dbReference>
<gene>
    <name evidence="3" type="ORF">FJZ00_02460</name>
</gene>
<dbReference type="SUPFAM" id="SSF82771">
    <property type="entry name" value="GIY-YIG endonuclease"/>
    <property type="match status" value="1"/>
</dbReference>
<evidence type="ECO:0000259" key="1">
    <source>
        <dbReference type="PROSITE" id="PS50151"/>
    </source>
</evidence>
<feature type="domain" description="GIY-YIG" evidence="2">
    <location>
        <begin position="15"/>
        <end position="94"/>
    </location>
</feature>
<feature type="domain" description="UVR" evidence="1">
    <location>
        <begin position="198"/>
        <end position="233"/>
    </location>
</feature>
<dbReference type="Pfam" id="PF01541">
    <property type="entry name" value="GIY-YIG"/>
    <property type="match status" value="1"/>
</dbReference>
<dbReference type="Proteomes" id="UP000703893">
    <property type="component" value="Unassembled WGS sequence"/>
</dbReference>
<dbReference type="CDD" id="cd10434">
    <property type="entry name" value="GIY-YIG_UvrC_Cho"/>
    <property type="match status" value="1"/>
</dbReference>
<evidence type="ECO:0000313" key="3">
    <source>
        <dbReference type="EMBL" id="MBM3273988.1"/>
    </source>
</evidence>
<sequence>MGGRKLERQIAGMPAGPGIYAFRDRRGRLLYVGKAVNLRRRAGSYLEPDGGHTGHTRSLRTKAAQVEFLETGSELEALIVEARAIRAHQPAFNVVGRHSRHYVFVKATQERFPRIQAVREIASDGASYYGPFPPELDVDEALAGLQGILKWRRCEQFEREPCLHHQVGHCLAPCADFGVAPYRGMLRVLDGVLRGDGAGVLAALDQKMRSSAAALQFERAAALRDRRKALASLLHRSPFLTLDVVYVEPQRFEARLLALRAGRLVLARTVSRATRDAFTGAATGFLSEAFSGEPPAPARSDLELREVDVVSAFLARKEDSGRTVRVSGRSATETLAAVVTAVRKV</sequence>
<name>A0A937X2B1_9BACT</name>
<dbReference type="PROSITE" id="PS50164">
    <property type="entry name" value="GIY_YIG"/>
    <property type="match status" value="1"/>
</dbReference>
<dbReference type="SMART" id="SM00465">
    <property type="entry name" value="GIYc"/>
    <property type="match status" value="1"/>
</dbReference>
<evidence type="ECO:0000259" key="2">
    <source>
        <dbReference type="PROSITE" id="PS50164"/>
    </source>
</evidence>
<accession>A0A937X2B1</accession>
<dbReference type="PANTHER" id="PTHR30562">
    <property type="entry name" value="UVRC/OXIDOREDUCTASE"/>
    <property type="match status" value="1"/>
</dbReference>
<dbReference type="Gene3D" id="4.10.860.10">
    <property type="entry name" value="UVR domain"/>
    <property type="match status" value="1"/>
</dbReference>